<dbReference type="OrthoDB" id="10009287at2759"/>
<feature type="domain" description="U1-type" evidence="3">
    <location>
        <begin position="252"/>
        <end position="286"/>
    </location>
</feature>
<accession>A0A6P6T3T1</accession>
<sequence>MEFKYRAVDEPPPPPPPQPYYRHPTASSSGYSYFTEQAIRAGYRIPSSGRANEYFNSGPGWANGCFNADFGQVNEYIRNRLDVREAIQRELEKERIREEIIAAERQALEAEVRREMMMERELAIRARRGLVDPFDRFSFPFGGAMEFQPRDVLFLHNKGQSLEERIAMSLEERLGMRERHETGRLGMVPLQHGSIEPKIKEFMSSPADVKKDKIVILAKPDASLLGAKRKAVPPEEEGAGDLSGGVSKKKVEEEWSCALCQVSATSERGLNDHIQGKKHKSKEAALRAQRNGNNIGIGTFPKKDIKPSVEVAHKISSEMGLKSRGELSQFNQTRESSLQINSSTERTKENNVSISEESDKTDNTRKKNLGVQKAPNKGQKKKKICTFWCEMCQVGAYNESVMEAHRKGKKHMTRLQEADEATIGDNINNEDADGAVLGR</sequence>
<gene>
    <name evidence="5" type="primary">LOC113697281</name>
</gene>
<dbReference type="SMART" id="SM00451">
    <property type="entry name" value="ZnF_U1"/>
    <property type="match status" value="2"/>
</dbReference>
<feature type="compositionally biased region" description="Polar residues" evidence="2">
    <location>
        <begin position="326"/>
        <end position="355"/>
    </location>
</feature>
<evidence type="ECO:0000256" key="1">
    <source>
        <dbReference type="SAM" id="Coils"/>
    </source>
</evidence>
<feature type="coiled-coil region" evidence="1">
    <location>
        <begin position="86"/>
        <end position="113"/>
    </location>
</feature>
<proteinExistence type="predicted"/>
<dbReference type="PANTHER" id="PTHR47487">
    <property type="entry name" value="OS06G0651300 PROTEIN-RELATED"/>
    <property type="match status" value="1"/>
</dbReference>
<dbReference type="InterPro" id="IPR036236">
    <property type="entry name" value="Znf_C2H2_sf"/>
</dbReference>
<evidence type="ECO:0000313" key="5">
    <source>
        <dbReference type="RefSeq" id="XP_027072637.1"/>
    </source>
</evidence>
<feature type="region of interest" description="Disordered" evidence="2">
    <location>
        <begin position="323"/>
        <end position="376"/>
    </location>
</feature>
<reference evidence="4" key="1">
    <citation type="journal article" date="2025" name="Foods">
        <title>Unveiling the Microbial Signatures of Arabica Coffee Cherries: Insights into Ripeness Specific Diversity, Functional Traits, and Implications for Quality and Safety.</title>
        <authorList>
            <consortium name="RefSeq"/>
            <person name="Tenea G.N."/>
            <person name="Cifuentes V."/>
            <person name="Reyes P."/>
            <person name="Cevallos-Vallejos M."/>
        </authorList>
    </citation>
    <scope>NUCLEOTIDE SEQUENCE [LARGE SCALE GENOMIC DNA]</scope>
</reference>
<reference evidence="5" key="2">
    <citation type="submission" date="2025-08" db="UniProtKB">
        <authorList>
            <consortium name="RefSeq"/>
        </authorList>
    </citation>
    <scope>IDENTIFICATION</scope>
    <source>
        <tissue evidence="5">Leaves</tissue>
    </source>
</reference>
<keyword evidence="4" id="KW-1185">Reference proteome</keyword>
<dbReference type="PANTHER" id="PTHR47487:SF8">
    <property type="entry name" value="OS08G0270900 PROTEIN"/>
    <property type="match status" value="1"/>
</dbReference>
<organism evidence="4 5">
    <name type="scientific">Coffea arabica</name>
    <name type="common">Arabian coffee</name>
    <dbReference type="NCBI Taxonomy" id="13443"/>
    <lineage>
        <taxon>Eukaryota</taxon>
        <taxon>Viridiplantae</taxon>
        <taxon>Streptophyta</taxon>
        <taxon>Embryophyta</taxon>
        <taxon>Tracheophyta</taxon>
        <taxon>Spermatophyta</taxon>
        <taxon>Magnoliopsida</taxon>
        <taxon>eudicotyledons</taxon>
        <taxon>Gunneridae</taxon>
        <taxon>Pentapetalae</taxon>
        <taxon>asterids</taxon>
        <taxon>lamiids</taxon>
        <taxon>Gentianales</taxon>
        <taxon>Rubiaceae</taxon>
        <taxon>Ixoroideae</taxon>
        <taxon>Gardenieae complex</taxon>
        <taxon>Bertiereae - Coffeeae clade</taxon>
        <taxon>Coffeeae</taxon>
        <taxon>Coffea</taxon>
    </lineage>
</organism>
<evidence type="ECO:0000259" key="3">
    <source>
        <dbReference type="SMART" id="SM00451"/>
    </source>
</evidence>
<dbReference type="GeneID" id="113697281"/>
<evidence type="ECO:0000256" key="2">
    <source>
        <dbReference type="SAM" id="MobiDB-lite"/>
    </source>
</evidence>
<dbReference type="InterPro" id="IPR003604">
    <property type="entry name" value="Matrin/U1-like-C_Znf_C2H2"/>
</dbReference>
<dbReference type="InterPro" id="IPR013087">
    <property type="entry name" value="Znf_C2H2_type"/>
</dbReference>
<feature type="compositionally biased region" description="Pro residues" evidence="2">
    <location>
        <begin position="10"/>
        <end position="19"/>
    </location>
</feature>
<keyword evidence="1" id="KW-0175">Coiled coil</keyword>
<feature type="domain" description="U1-type" evidence="3">
    <location>
        <begin position="384"/>
        <end position="418"/>
    </location>
</feature>
<dbReference type="GO" id="GO:0003676">
    <property type="term" value="F:nucleic acid binding"/>
    <property type="evidence" value="ECO:0007669"/>
    <property type="project" value="InterPro"/>
</dbReference>
<dbReference type="SUPFAM" id="SSF57667">
    <property type="entry name" value="beta-beta-alpha zinc fingers"/>
    <property type="match status" value="2"/>
</dbReference>
<dbReference type="AlphaFoldDB" id="A0A6P6T3T1"/>
<dbReference type="GO" id="GO:0008270">
    <property type="term" value="F:zinc ion binding"/>
    <property type="evidence" value="ECO:0007669"/>
    <property type="project" value="InterPro"/>
</dbReference>
<name>A0A6P6T3T1_COFAR</name>
<protein>
    <recommendedName>
        <fullName evidence="3">U1-type domain-containing protein</fullName>
    </recommendedName>
</protein>
<evidence type="ECO:0000313" key="4">
    <source>
        <dbReference type="Proteomes" id="UP001652660"/>
    </source>
</evidence>
<dbReference type="RefSeq" id="XP_027072637.1">
    <property type="nucleotide sequence ID" value="XM_027216836.2"/>
</dbReference>
<dbReference type="Pfam" id="PF12874">
    <property type="entry name" value="zf-met"/>
    <property type="match status" value="2"/>
</dbReference>
<dbReference type="Proteomes" id="UP001652660">
    <property type="component" value="Chromosome 6e"/>
</dbReference>
<feature type="region of interest" description="Disordered" evidence="2">
    <location>
        <begin position="1"/>
        <end position="26"/>
    </location>
</feature>
<dbReference type="Gene3D" id="3.30.160.60">
    <property type="entry name" value="Classic Zinc Finger"/>
    <property type="match status" value="2"/>
</dbReference>